<accession>A0A919X957</accession>
<dbReference type="RefSeq" id="WP_212919893.1">
    <property type="nucleotide sequence ID" value="NZ_BORP01000001.1"/>
</dbReference>
<dbReference type="InterPro" id="IPR035890">
    <property type="entry name" value="Anti-sigma-28_factor_FlgM_sf"/>
</dbReference>
<keyword evidence="9" id="KW-1185">Reference proteome</keyword>
<dbReference type="InterPro" id="IPR031316">
    <property type="entry name" value="FlgM_C"/>
</dbReference>
<evidence type="ECO:0000256" key="5">
    <source>
        <dbReference type="ARBA" id="ARBA00023015"/>
    </source>
</evidence>
<organism evidence="8 9">
    <name type="scientific">Ornithinibacillus bavariensis</name>
    <dbReference type="NCBI Taxonomy" id="545502"/>
    <lineage>
        <taxon>Bacteria</taxon>
        <taxon>Bacillati</taxon>
        <taxon>Bacillota</taxon>
        <taxon>Bacilli</taxon>
        <taxon>Bacillales</taxon>
        <taxon>Bacillaceae</taxon>
        <taxon>Ornithinibacillus</taxon>
    </lineage>
</organism>
<gene>
    <name evidence="8" type="ORF">J43TS3_10460</name>
</gene>
<comment type="similarity">
    <text evidence="1">Belongs to the FlgM family.</text>
</comment>
<dbReference type="Proteomes" id="UP000676917">
    <property type="component" value="Unassembled WGS sequence"/>
</dbReference>
<evidence type="ECO:0000256" key="4">
    <source>
        <dbReference type="ARBA" id="ARBA00022795"/>
    </source>
</evidence>
<reference evidence="8" key="1">
    <citation type="submission" date="2021-03" db="EMBL/GenBank/DDBJ databases">
        <title>Antimicrobial resistance genes in bacteria isolated from Japanese honey, and their potential for conferring macrolide and lincosamide resistance in the American foulbrood pathogen Paenibacillus larvae.</title>
        <authorList>
            <person name="Okamoto M."/>
            <person name="Kumagai M."/>
            <person name="Kanamori H."/>
            <person name="Takamatsu D."/>
        </authorList>
    </citation>
    <scope>NUCLEOTIDE SEQUENCE</scope>
    <source>
        <strain evidence="8">J43TS3</strain>
    </source>
</reference>
<evidence type="ECO:0000313" key="8">
    <source>
        <dbReference type="EMBL" id="GIO26435.1"/>
    </source>
</evidence>
<evidence type="ECO:0000256" key="2">
    <source>
        <dbReference type="ARBA" id="ARBA00017823"/>
    </source>
</evidence>
<keyword evidence="6" id="KW-0804">Transcription</keyword>
<dbReference type="InterPro" id="IPR007412">
    <property type="entry name" value="FlgM"/>
</dbReference>
<protein>
    <recommendedName>
        <fullName evidence="2">Negative regulator of flagellin synthesis</fullName>
    </recommendedName>
</protein>
<feature type="domain" description="Anti-sigma-28 factor FlgM C-terminal" evidence="7">
    <location>
        <begin position="32"/>
        <end position="82"/>
    </location>
</feature>
<evidence type="ECO:0000256" key="3">
    <source>
        <dbReference type="ARBA" id="ARBA00022491"/>
    </source>
</evidence>
<dbReference type="Gene3D" id="6.10.140.30">
    <property type="entry name" value="Anti-sigma-28 factor FlgM"/>
    <property type="match status" value="1"/>
</dbReference>
<evidence type="ECO:0000259" key="7">
    <source>
        <dbReference type="Pfam" id="PF04316"/>
    </source>
</evidence>
<dbReference type="AlphaFoldDB" id="A0A919X957"/>
<dbReference type="GO" id="GO:0045892">
    <property type="term" value="P:negative regulation of DNA-templated transcription"/>
    <property type="evidence" value="ECO:0007669"/>
    <property type="project" value="InterPro"/>
</dbReference>
<keyword evidence="3" id="KW-0678">Repressor</keyword>
<dbReference type="Pfam" id="PF04316">
    <property type="entry name" value="FlgM"/>
    <property type="match status" value="1"/>
</dbReference>
<dbReference type="SUPFAM" id="SSF101498">
    <property type="entry name" value="Anti-sigma factor FlgM"/>
    <property type="match status" value="1"/>
</dbReference>
<proteinExistence type="inferred from homology"/>
<comment type="caution">
    <text evidence="8">The sequence shown here is derived from an EMBL/GenBank/DDBJ whole genome shotgun (WGS) entry which is preliminary data.</text>
</comment>
<sequence length="87" mass="10363">MKINGPNQANFNPYKNQIQKQAEYKKALKQQDQLEISSQALKLQENTKSNAKRDAYVQEIKNRIETGEYEINYEKTAQKMIDFWSRY</sequence>
<evidence type="ECO:0000256" key="6">
    <source>
        <dbReference type="ARBA" id="ARBA00023163"/>
    </source>
</evidence>
<dbReference type="NCBIfam" id="TIGR03824">
    <property type="entry name" value="FlgM_jcvi"/>
    <property type="match status" value="1"/>
</dbReference>
<dbReference type="EMBL" id="BORP01000001">
    <property type="protein sequence ID" value="GIO26435.1"/>
    <property type="molecule type" value="Genomic_DNA"/>
</dbReference>
<keyword evidence="5" id="KW-0805">Transcription regulation</keyword>
<name>A0A919X957_9BACI</name>
<evidence type="ECO:0000256" key="1">
    <source>
        <dbReference type="ARBA" id="ARBA00005322"/>
    </source>
</evidence>
<dbReference type="GO" id="GO:0044781">
    <property type="term" value="P:bacterial-type flagellum organization"/>
    <property type="evidence" value="ECO:0007669"/>
    <property type="project" value="UniProtKB-KW"/>
</dbReference>
<evidence type="ECO:0000313" key="9">
    <source>
        <dbReference type="Proteomes" id="UP000676917"/>
    </source>
</evidence>
<keyword evidence="4" id="KW-1005">Bacterial flagellum biogenesis</keyword>